<keyword evidence="2" id="KW-0645">Protease</keyword>
<name>A0ABQ4PKH6_9GAMM</name>
<evidence type="ECO:0000256" key="2">
    <source>
        <dbReference type="ARBA" id="ARBA00022825"/>
    </source>
</evidence>
<evidence type="ECO:0000256" key="3">
    <source>
        <dbReference type="SAM" id="SignalP"/>
    </source>
</evidence>
<dbReference type="SUPFAM" id="SSF82171">
    <property type="entry name" value="DPP6 N-terminal domain-like"/>
    <property type="match status" value="1"/>
</dbReference>
<gene>
    <name evidence="5" type="ORF">TUM4630_24630</name>
</gene>
<reference evidence="5 6" key="1">
    <citation type="submission" date="2021-05" db="EMBL/GenBank/DDBJ databases">
        <title>Molecular characterization for Shewanella algae harboring chromosomal blaOXA-55-like strains isolated from clinical and environment sample.</title>
        <authorList>
            <person name="Ohama Y."/>
            <person name="Aoki K."/>
            <person name="Harada S."/>
            <person name="Moriya K."/>
            <person name="Ishii Y."/>
            <person name="Tateda K."/>
        </authorList>
    </citation>
    <scope>NUCLEOTIDE SEQUENCE [LARGE SCALE GENOMIC DNA]</scope>
    <source>
        <strain evidence="5 6">LMG 23746</strain>
    </source>
</reference>
<comment type="caution">
    <text evidence="5">The sequence shown here is derived from an EMBL/GenBank/DDBJ whole genome shotgun (WGS) entry which is preliminary data.</text>
</comment>
<dbReference type="InterPro" id="IPR011659">
    <property type="entry name" value="WD40"/>
</dbReference>
<evidence type="ECO:0000313" key="6">
    <source>
        <dbReference type="Proteomes" id="UP000761574"/>
    </source>
</evidence>
<dbReference type="InterPro" id="IPR011042">
    <property type="entry name" value="6-blade_b-propeller_TolB-like"/>
</dbReference>
<feature type="chain" id="PRO_5046500135" evidence="3">
    <location>
        <begin position="27"/>
        <end position="693"/>
    </location>
</feature>
<dbReference type="EMBL" id="BPFB01000029">
    <property type="protein sequence ID" value="GIU48407.1"/>
    <property type="molecule type" value="Genomic_DNA"/>
</dbReference>
<dbReference type="PANTHER" id="PTHR42776">
    <property type="entry name" value="SERINE PEPTIDASE S9 FAMILY MEMBER"/>
    <property type="match status" value="1"/>
</dbReference>
<organism evidence="5 6">
    <name type="scientific">Shewanella algidipiscicola</name>
    <dbReference type="NCBI Taxonomy" id="614070"/>
    <lineage>
        <taxon>Bacteria</taxon>
        <taxon>Pseudomonadati</taxon>
        <taxon>Pseudomonadota</taxon>
        <taxon>Gammaproteobacteria</taxon>
        <taxon>Alteromonadales</taxon>
        <taxon>Shewanellaceae</taxon>
        <taxon>Shewanella</taxon>
    </lineage>
</organism>
<evidence type="ECO:0000259" key="4">
    <source>
        <dbReference type="Pfam" id="PF00326"/>
    </source>
</evidence>
<accession>A0ABQ4PKH6</accession>
<dbReference type="Pfam" id="PF00326">
    <property type="entry name" value="Peptidase_S9"/>
    <property type="match status" value="1"/>
</dbReference>
<keyword evidence="3" id="KW-0732">Signal</keyword>
<evidence type="ECO:0000313" key="5">
    <source>
        <dbReference type="EMBL" id="GIU48407.1"/>
    </source>
</evidence>
<dbReference type="PANTHER" id="PTHR42776:SF27">
    <property type="entry name" value="DIPEPTIDYL PEPTIDASE FAMILY MEMBER 6"/>
    <property type="match status" value="1"/>
</dbReference>
<dbReference type="InterPro" id="IPR029058">
    <property type="entry name" value="AB_hydrolase_fold"/>
</dbReference>
<sequence>MGRVNKLTVLAVISTGLMALTGQVVATERNHQITNNDFFDIANMSHVQLSPNGKQAVWLESRWDKALDKAQKDLWLVDIKSRKTSRLTFTNESEASPQWSPDGQYIYYIGQQTHEDKKAPYNGKAQIFRLSLQGGEAVPVTKETEGVKAFQVGHDGHNLYFLANKTTTETDIWADMRASHSTPKYGHGKITTNPLYKLDLAHYQQTLLLDDDKVVWEFKVTQDASQIARITTADNELVHYEGWSNLEVYNTRTNSNIVLPDSAWRQDAPSPYGWLLGLDWHANNQQLAFRIDFDGHPGKLFVVTPQQKPAKPLDIKRSGDITLNGSDIHWRPNSDEICYRGADHGRVKLFCTDINQQQQGDTRTVIAGDLVMGSYSFSHDGKKLAFNHNGLDHFSDLFIADAASKKAKYKRITNINPQVDSWILPQISVVKWTAPDGTQVEGILDLPANYKQSDGPLPLIVQLHGGPTSATPYALQHRSYGRSTFTANGWALLSPNYRGSTGYGDKFLTDLVGKEHDIEVADIMSGVDHLIALGVADRDKMAVMGWSNGGYLTNALISTTQRFKAASSGAGVFDQRLQWMLEDTPGHVINFMQGLPWEKPDAYTHGSSLTHASNINTPTLIHIGENDQRVPLGHAQGLYRTLKHYLNVPVELLVYPGEGHGLSQYQHRQAKMDWDKKWFEHYVLGKEQPKAAK</sequence>
<dbReference type="Proteomes" id="UP000761574">
    <property type="component" value="Unassembled WGS sequence"/>
</dbReference>
<feature type="signal peptide" evidence="3">
    <location>
        <begin position="1"/>
        <end position="26"/>
    </location>
</feature>
<keyword evidence="6" id="KW-1185">Reference proteome</keyword>
<dbReference type="Gene3D" id="3.40.50.1820">
    <property type="entry name" value="alpha/beta hydrolase"/>
    <property type="match status" value="1"/>
</dbReference>
<proteinExistence type="predicted"/>
<dbReference type="Gene3D" id="2.120.10.30">
    <property type="entry name" value="TolB, C-terminal domain"/>
    <property type="match status" value="1"/>
</dbReference>
<evidence type="ECO:0000256" key="1">
    <source>
        <dbReference type="ARBA" id="ARBA00022801"/>
    </source>
</evidence>
<protein>
    <submittedName>
        <fullName evidence="5">Peptidase S9</fullName>
    </submittedName>
</protein>
<keyword evidence="1" id="KW-0378">Hydrolase</keyword>
<dbReference type="InterPro" id="IPR001375">
    <property type="entry name" value="Peptidase_S9_cat"/>
</dbReference>
<feature type="domain" description="Peptidase S9 prolyl oligopeptidase catalytic" evidence="4">
    <location>
        <begin position="483"/>
        <end position="683"/>
    </location>
</feature>
<dbReference type="Pfam" id="PF07676">
    <property type="entry name" value="PD40"/>
    <property type="match status" value="1"/>
</dbReference>
<dbReference type="RefSeq" id="WP_119978888.1">
    <property type="nucleotide sequence ID" value="NZ_BPFB01000029.1"/>
</dbReference>
<dbReference type="SUPFAM" id="SSF53474">
    <property type="entry name" value="alpha/beta-Hydrolases"/>
    <property type="match status" value="1"/>
</dbReference>
<keyword evidence="2" id="KW-0720">Serine protease</keyword>